<dbReference type="InterPro" id="IPR050645">
    <property type="entry name" value="Histidine_acid_phosphatase"/>
</dbReference>
<dbReference type="InParanoid" id="A0A0N1IF44"/>
<evidence type="ECO:0000313" key="4">
    <source>
        <dbReference type="Proteomes" id="UP000053240"/>
    </source>
</evidence>
<feature type="chain" id="PRO_5005873915" evidence="2">
    <location>
        <begin position="17"/>
        <end position="349"/>
    </location>
</feature>
<sequence length="349" mass="39951">MLALISVVFVFCTSNAYIVRHEPDILLGTDLVLTFLVHRHGDRTPVPQYVNFSDQREQLEELTKPIGFGQLTDAGKRRAYELGNFIRTRYGEFLSPQYNRSEIYLRSTDSTRAKMTILVEMAGAYTSDGHGWSENVNWVPVPYTTMPLQYDFLMGMNCPKFMDHFDKISRSRVPEMQKHSSVIDRLSSILKIDLRSRPVQIYFAYDVFVSQSSFALPYSGLLLKEFFEVSFAAVAGEPSPKVRIYSGHDVNVYALEAISRVTPQGSPLYAALFALELRKVRETGRYVVLPVYVSSPGEPVQYLQVKGCDQLCDLNRFYEITSPDLIDVDEWKLRCNYDRNAKFNTNGFE</sequence>
<comment type="similarity">
    <text evidence="1">Belongs to the histidine acid phosphatase family.</text>
</comment>
<gene>
    <name evidence="3" type="ORF">RR48_02010</name>
</gene>
<dbReference type="PANTHER" id="PTHR11567">
    <property type="entry name" value="ACID PHOSPHATASE-RELATED"/>
    <property type="match status" value="1"/>
</dbReference>
<dbReference type="Proteomes" id="UP000053240">
    <property type="component" value="Unassembled WGS sequence"/>
</dbReference>
<proteinExistence type="inferred from homology"/>
<protein>
    <submittedName>
        <fullName evidence="3">Testicular acid phosphatase-like</fullName>
    </submittedName>
</protein>
<evidence type="ECO:0000256" key="1">
    <source>
        <dbReference type="ARBA" id="ARBA00005375"/>
    </source>
</evidence>
<dbReference type="InterPro" id="IPR029033">
    <property type="entry name" value="His_PPase_superfam"/>
</dbReference>
<reference evidence="3 4" key="1">
    <citation type="journal article" date="2015" name="Nat. Commun.">
        <title>Outbred genome sequencing and CRISPR/Cas9 gene editing in butterflies.</title>
        <authorList>
            <person name="Li X."/>
            <person name="Fan D."/>
            <person name="Zhang W."/>
            <person name="Liu G."/>
            <person name="Zhang L."/>
            <person name="Zhao L."/>
            <person name="Fang X."/>
            <person name="Chen L."/>
            <person name="Dong Y."/>
            <person name="Chen Y."/>
            <person name="Ding Y."/>
            <person name="Zhao R."/>
            <person name="Feng M."/>
            <person name="Zhu Y."/>
            <person name="Feng Y."/>
            <person name="Jiang X."/>
            <person name="Zhu D."/>
            <person name="Xiang H."/>
            <person name="Feng X."/>
            <person name="Li S."/>
            <person name="Wang J."/>
            <person name="Zhang G."/>
            <person name="Kronforst M.R."/>
            <person name="Wang W."/>
        </authorList>
    </citation>
    <scope>NUCLEOTIDE SEQUENCE [LARGE SCALE GENOMIC DNA]</scope>
    <source>
        <strain evidence="3">Ya'a_city_454_Pm</strain>
        <tissue evidence="3">Whole body</tissue>
    </source>
</reference>
<feature type="signal peptide" evidence="2">
    <location>
        <begin position="1"/>
        <end position="16"/>
    </location>
</feature>
<keyword evidence="2" id="KW-0732">Signal</keyword>
<accession>A0A0N1IF44</accession>
<dbReference type="PANTHER" id="PTHR11567:SF210">
    <property type="entry name" value="ACID PHOSPHATASE 5-RELATED"/>
    <property type="match status" value="1"/>
</dbReference>
<name>A0A0N1IF44_PAPMA</name>
<evidence type="ECO:0000256" key="2">
    <source>
        <dbReference type="SAM" id="SignalP"/>
    </source>
</evidence>
<dbReference type="Pfam" id="PF00328">
    <property type="entry name" value="His_Phos_2"/>
    <property type="match status" value="1"/>
</dbReference>
<organism evidence="3 4">
    <name type="scientific">Papilio machaon</name>
    <name type="common">Old World swallowtail butterfly</name>
    <dbReference type="NCBI Taxonomy" id="76193"/>
    <lineage>
        <taxon>Eukaryota</taxon>
        <taxon>Metazoa</taxon>
        <taxon>Ecdysozoa</taxon>
        <taxon>Arthropoda</taxon>
        <taxon>Hexapoda</taxon>
        <taxon>Insecta</taxon>
        <taxon>Pterygota</taxon>
        <taxon>Neoptera</taxon>
        <taxon>Endopterygota</taxon>
        <taxon>Lepidoptera</taxon>
        <taxon>Glossata</taxon>
        <taxon>Ditrysia</taxon>
        <taxon>Papilionoidea</taxon>
        <taxon>Papilionidae</taxon>
        <taxon>Papilioninae</taxon>
        <taxon>Papilio</taxon>
    </lineage>
</organism>
<keyword evidence="4" id="KW-1185">Reference proteome</keyword>
<dbReference type="CDD" id="cd07061">
    <property type="entry name" value="HP_HAP_like"/>
    <property type="match status" value="1"/>
</dbReference>
<dbReference type="SUPFAM" id="SSF53254">
    <property type="entry name" value="Phosphoglycerate mutase-like"/>
    <property type="match status" value="1"/>
</dbReference>
<dbReference type="GO" id="GO:0016791">
    <property type="term" value="F:phosphatase activity"/>
    <property type="evidence" value="ECO:0007669"/>
    <property type="project" value="TreeGrafter"/>
</dbReference>
<evidence type="ECO:0000313" key="3">
    <source>
        <dbReference type="EMBL" id="KPJ12419.1"/>
    </source>
</evidence>
<dbReference type="AlphaFoldDB" id="A0A0N1IF44"/>
<dbReference type="InterPro" id="IPR000560">
    <property type="entry name" value="His_Pase_clade-2"/>
</dbReference>
<dbReference type="Gene3D" id="3.40.50.1240">
    <property type="entry name" value="Phosphoglycerate mutase-like"/>
    <property type="match status" value="2"/>
</dbReference>
<dbReference type="EMBL" id="KQ460778">
    <property type="protein sequence ID" value="KPJ12419.1"/>
    <property type="molecule type" value="Genomic_DNA"/>
</dbReference>